<dbReference type="EMBL" id="CM056743">
    <property type="protein sequence ID" value="KAJ8670284.1"/>
    <property type="molecule type" value="Genomic_DNA"/>
</dbReference>
<protein>
    <submittedName>
        <fullName evidence="1">Uncharacterized protein</fullName>
    </submittedName>
</protein>
<name>A0ACC2NGA1_9HYME</name>
<dbReference type="Proteomes" id="UP001239111">
    <property type="component" value="Chromosome 3"/>
</dbReference>
<keyword evidence="2" id="KW-1185">Reference proteome</keyword>
<evidence type="ECO:0000313" key="1">
    <source>
        <dbReference type="EMBL" id="KAJ8670284.1"/>
    </source>
</evidence>
<evidence type="ECO:0000313" key="2">
    <source>
        <dbReference type="Proteomes" id="UP001239111"/>
    </source>
</evidence>
<reference evidence="1" key="1">
    <citation type="submission" date="2023-04" db="EMBL/GenBank/DDBJ databases">
        <title>A chromosome-level genome assembly of the parasitoid wasp Eretmocerus hayati.</title>
        <authorList>
            <person name="Zhong Y."/>
            <person name="Liu S."/>
            <person name="Liu Y."/>
        </authorList>
    </citation>
    <scope>NUCLEOTIDE SEQUENCE</scope>
    <source>
        <strain evidence="1">ZJU_SS_LIU_2023</strain>
    </source>
</reference>
<sequence>MPISSSNPSTKLKVFSTCAREKSAKSKTKEKCNENQFLTIAPALPVLPETFLPSKLPKHSLNKFRTSSSSSYQLENDQVGGCNVVTLQQAEEGKFVVASRSPSEREKNPDRICLDRRGLTSFPWIIDEPRLRLMSLQHNLISKMEHSHLTQLSKLVFLDLYDNQIEKFCCLDPLENLRVLLMGKNKIKKIEGLKSLTKLEVLDLHGNQIMQVSGLEESSVLKVLNLAGNNIKTIGPNDFLGLTSLKELNLRRNKIKKILGLDCTPQLQKLYLSNNDIQRIEDMGSVSKAVQIKEISIDGNPVTHAGECVSFLVSFLPNLQILSTMQVNEQIRRTALAWRALKEQSNSAFLDLNAEVCVNARREEVISNAKMNWEFLRSQRKQFTNSTTTNKTLSNVKNELTTVVLNRSLATTKSNDIEVTKQNLMSRSKSKTFGSLTCINETCGEGPKKFCKSKSNSSDSLIKIVNPLREEDALEFKLPPILAPIIDNLTNCQIGSSTASVKISSSEQDVSESSESDQESAESHLSLKNGLRSHLIKSTLRSLSSDFEVDDNANTFVASKRYGSMQNTTNLANQEKFENQSIATIQSLKAQESQLELKLKSITTRSKLDSSFKGNSLDSNRSTLGDSSSSSISSMDKTRAGSAQIRKVVHYRSNRAATARARHKVTPIVTPPPQPAPPRDREQGGDYLVEIVGRCLNVYGQGALRCIDKQWDTTKADKITTVKFNYVQFNGIATILGKLKQRFPNAEHYSFRETNISHLGQLNALAEAQGLNSIQIEAEGNPIISKNWKVYATFRLAHWGLQTINEIQITDEDVDAANREYAGLADMVMWSLPESLLQPLIHRLHLDRVQKQSGHELTAKQFLFNCDPALRNVVAKEALQWRRGNVTQDDLIWRHKGKIHLSRSIDSTVDAIQKLQILDEEWPKILYELVHKTLTDYSDMSGYMKRLSKELEKK</sequence>
<gene>
    <name evidence="1" type="ORF">QAD02_001543</name>
</gene>
<organism evidence="1 2">
    <name type="scientific">Eretmocerus hayati</name>
    <dbReference type="NCBI Taxonomy" id="131215"/>
    <lineage>
        <taxon>Eukaryota</taxon>
        <taxon>Metazoa</taxon>
        <taxon>Ecdysozoa</taxon>
        <taxon>Arthropoda</taxon>
        <taxon>Hexapoda</taxon>
        <taxon>Insecta</taxon>
        <taxon>Pterygota</taxon>
        <taxon>Neoptera</taxon>
        <taxon>Endopterygota</taxon>
        <taxon>Hymenoptera</taxon>
        <taxon>Apocrita</taxon>
        <taxon>Proctotrupomorpha</taxon>
        <taxon>Chalcidoidea</taxon>
        <taxon>Aphelinidae</taxon>
        <taxon>Aphelininae</taxon>
        <taxon>Eretmocerus</taxon>
    </lineage>
</organism>
<comment type="caution">
    <text evidence="1">The sequence shown here is derived from an EMBL/GenBank/DDBJ whole genome shotgun (WGS) entry which is preliminary data.</text>
</comment>
<proteinExistence type="predicted"/>
<accession>A0ACC2NGA1</accession>